<dbReference type="PANTHER" id="PTHR47723">
    <property type="entry name" value="OS05G0353850 PROTEIN"/>
    <property type="match status" value="1"/>
</dbReference>
<dbReference type="Proteomes" id="UP000593575">
    <property type="component" value="Unassembled WGS sequence"/>
</dbReference>
<dbReference type="Pfam" id="PF13456">
    <property type="entry name" value="RVT_3"/>
    <property type="match status" value="1"/>
</dbReference>
<feature type="domain" description="RNase H type-1" evidence="1">
    <location>
        <begin position="14"/>
        <end position="91"/>
    </location>
</feature>
<dbReference type="InterPro" id="IPR036397">
    <property type="entry name" value="RNaseH_sf"/>
</dbReference>
<keyword evidence="3" id="KW-1185">Reference proteome</keyword>
<organism evidence="2 3">
    <name type="scientific">Gossypium armourianum</name>
    <dbReference type="NCBI Taxonomy" id="34283"/>
    <lineage>
        <taxon>Eukaryota</taxon>
        <taxon>Viridiplantae</taxon>
        <taxon>Streptophyta</taxon>
        <taxon>Embryophyta</taxon>
        <taxon>Tracheophyta</taxon>
        <taxon>Spermatophyta</taxon>
        <taxon>Magnoliopsida</taxon>
        <taxon>eudicotyledons</taxon>
        <taxon>Gunneridae</taxon>
        <taxon>Pentapetalae</taxon>
        <taxon>rosids</taxon>
        <taxon>malvids</taxon>
        <taxon>Malvales</taxon>
        <taxon>Malvaceae</taxon>
        <taxon>Malvoideae</taxon>
        <taxon>Gossypium</taxon>
    </lineage>
</organism>
<dbReference type="InterPro" id="IPR012337">
    <property type="entry name" value="RNaseH-like_sf"/>
</dbReference>
<evidence type="ECO:0000313" key="3">
    <source>
        <dbReference type="Proteomes" id="UP000593575"/>
    </source>
</evidence>
<dbReference type="AlphaFoldDB" id="A0A7J9J2E2"/>
<dbReference type="InterPro" id="IPR002156">
    <property type="entry name" value="RNaseH_domain"/>
</dbReference>
<evidence type="ECO:0000313" key="2">
    <source>
        <dbReference type="EMBL" id="MBA0828592.1"/>
    </source>
</evidence>
<proteinExistence type="predicted"/>
<accession>A0A7J9J2E2</accession>
<dbReference type="EMBL" id="JABFAE010000005">
    <property type="protein sequence ID" value="MBA0828592.1"/>
    <property type="molecule type" value="Genomic_DNA"/>
</dbReference>
<dbReference type="SUPFAM" id="SSF53098">
    <property type="entry name" value="Ribonuclease H-like"/>
    <property type="match status" value="1"/>
</dbReference>
<dbReference type="GO" id="GO:0004523">
    <property type="term" value="F:RNA-DNA hybrid ribonuclease activity"/>
    <property type="evidence" value="ECO:0007669"/>
    <property type="project" value="InterPro"/>
</dbReference>
<evidence type="ECO:0000259" key="1">
    <source>
        <dbReference type="Pfam" id="PF13456"/>
    </source>
</evidence>
<reference evidence="2 3" key="1">
    <citation type="journal article" date="2019" name="Genome Biol. Evol.">
        <title>Insights into the evolution of the New World diploid cottons (Gossypium, subgenus Houzingenia) based on genome sequencing.</title>
        <authorList>
            <person name="Grover C.E."/>
            <person name="Arick M.A. 2nd"/>
            <person name="Thrash A."/>
            <person name="Conover J.L."/>
            <person name="Sanders W.S."/>
            <person name="Peterson D.G."/>
            <person name="Frelichowski J.E."/>
            <person name="Scheffler J.A."/>
            <person name="Scheffler B.E."/>
            <person name="Wendel J.F."/>
        </authorList>
    </citation>
    <scope>NUCLEOTIDE SEQUENCE [LARGE SCALE GENOMIC DNA]</scope>
    <source>
        <strain evidence="2">6</strain>
        <tissue evidence="2">Leaf</tissue>
    </source>
</reference>
<dbReference type="InterPro" id="IPR053151">
    <property type="entry name" value="RNase_H-like"/>
</dbReference>
<protein>
    <recommendedName>
        <fullName evidence="1">RNase H type-1 domain-containing protein</fullName>
    </recommendedName>
</protein>
<dbReference type="PANTHER" id="PTHR47723:SF19">
    <property type="entry name" value="POLYNUCLEOTIDYL TRANSFERASE, RIBONUCLEASE H-LIKE SUPERFAMILY PROTEIN"/>
    <property type="match status" value="1"/>
</dbReference>
<comment type="caution">
    <text evidence="2">The sequence shown here is derived from an EMBL/GenBank/DDBJ whole genome shotgun (WGS) entry which is preliminary data.</text>
</comment>
<gene>
    <name evidence="2" type="ORF">Goarm_013252</name>
</gene>
<dbReference type="GO" id="GO:0003676">
    <property type="term" value="F:nucleic acid binding"/>
    <property type="evidence" value="ECO:0007669"/>
    <property type="project" value="InterPro"/>
</dbReference>
<dbReference type="Gene3D" id="3.30.420.10">
    <property type="entry name" value="Ribonuclease H-like superfamily/Ribonuclease H"/>
    <property type="match status" value="1"/>
</dbReference>
<sequence>MGNTWTHLFTDRAVTIGDGSASARGVLWDQQVNWILGFNHYLGRCSVFEAELWGLLDGLLVLLSKKFRRVTIQSDNLEVVKALQESWLTDSGLQVFDGTPNEVLELIGKDKTNDTFIQFILM</sequence>
<name>A0A7J9J2E2_9ROSI</name>